<feature type="domain" description="Vps16 N-terminal" evidence="4">
    <location>
        <begin position="12"/>
        <end position="441"/>
    </location>
</feature>
<dbReference type="GO" id="GO:0030897">
    <property type="term" value="C:HOPS complex"/>
    <property type="evidence" value="ECO:0007669"/>
    <property type="project" value="TreeGrafter"/>
</dbReference>
<dbReference type="InterPro" id="IPR006926">
    <property type="entry name" value="Vps16_N"/>
</dbReference>
<dbReference type="GO" id="GO:0016197">
    <property type="term" value="P:endosomal transport"/>
    <property type="evidence" value="ECO:0007669"/>
    <property type="project" value="TreeGrafter"/>
</dbReference>
<evidence type="ECO:0000256" key="1">
    <source>
        <dbReference type="ARBA" id="ARBA00009250"/>
    </source>
</evidence>
<dbReference type="InterPro" id="IPR015943">
    <property type="entry name" value="WD40/YVTN_repeat-like_dom_sf"/>
</dbReference>
<comment type="caution">
    <text evidence="5">The sequence shown here is derived from an EMBL/GenBank/DDBJ whole genome shotgun (WGS) entry which is preliminary data.</text>
</comment>
<dbReference type="PANTHER" id="PTHR12811:SF0">
    <property type="entry name" value="VACUOLAR PROTEIN SORTING-ASSOCIATED PROTEIN 16 HOMOLOG"/>
    <property type="match status" value="1"/>
</dbReference>
<name>A0A2P6VCS8_9CHLO</name>
<dbReference type="EMBL" id="LHPF02000012">
    <property type="protein sequence ID" value="PSC71884.1"/>
    <property type="molecule type" value="Genomic_DNA"/>
</dbReference>
<dbReference type="GO" id="GO:0042144">
    <property type="term" value="P:vacuole fusion, non-autophagic"/>
    <property type="evidence" value="ECO:0007669"/>
    <property type="project" value="TreeGrafter"/>
</dbReference>
<keyword evidence="2" id="KW-0472">Membrane</keyword>
<dbReference type="SUPFAM" id="SSF82171">
    <property type="entry name" value="DPP6 N-terminal domain-like"/>
    <property type="match status" value="1"/>
</dbReference>
<proteinExistence type="inferred from homology"/>
<evidence type="ECO:0000313" key="6">
    <source>
        <dbReference type="Proteomes" id="UP000239649"/>
    </source>
</evidence>
<dbReference type="PIRSF" id="PIRSF007949">
    <property type="entry name" value="VPS16"/>
    <property type="match status" value="1"/>
</dbReference>
<dbReference type="GO" id="GO:0003779">
    <property type="term" value="F:actin binding"/>
    <property type="evidence" value="ECO:0007669"/>
    <property type="project" value="TreeGrafter"/>
</dbReference>
<dbReference type="OrthoDB" id="1792at2759"/>
<dbReference type="Pfam" id="PF04840">
    <property type="entry name" value="Vps16_C"/>
    <property type="match status" value="2"/>
</dbReference>
<dbReference type="Pfam" id="PF04841">
    <property type="entry name" value="Vps16_N"/>
    <property type="match status" value="1"/>
</dbReference>
<reference evidence="5 6" key="1">
    <citation type="journal article" date="2018" name="Plant J.">
        <title>Genome sequences of Chlorella sorokiniana UTEX 1602 and Micractinium conductrix SAG 241.80: implications to maltose excretion by a green alga.</title>
        <authorList>
            <person name="Arriola M.B."/>
            <person name="Velmurugan N."/>
            <person name="Zhang Y."/>
            <person name="Plunkett M.H."/>
            <person name="Hondzo H."/>
            <person name="Barney B.M."/>
        </authorList>
    </citation>
    <scope>NUCLEOTIDE SEQUENCE [LARGE SCALE GENOMIC DNA]</scope>
    <source>
        <strain evidence="5 6">SAG 241.80</strain>
    </source>
</reference>
<comment type="subcellular location">
    <subcellularLocation>
        <location evidence="2">Vacuole membrane</location>
        <topology evidence="2">Peripheral membrane protein</topology>
    </subcellularLocation>
</comment>
<evidence type="ECO:0000313" key="5">
    <source>
        <dbReference type="EMBL" id="PSC71884.1"/>
    </source>
</evidence>
<organism evidence="5 6">
    <name type="scientific">Micractinium conductrix</name>
    <dbReference type="NCBI Taxonomy" id="554055"/>
    <lineage>
        <taxon>Eukaryota</taxon>
        <taxon>Viridiplantae</taxon>
        <taxon>Chlorophyta</taxon>
        <taxon>core chlorophytes</taxon>
        <taxon>Trebouxiophyceae</taxon>
        <taxon>Chlorellales</taxon>
        <taxon>Chlorellaceae</taxon>
        <taxon>Chlorella clade</taxon>
        <taxon>Micractinium</taxon>
    </lineage>
</organism>
<dbReference type="PANTHER" id="PTHR12811">
    <property type="entry name" value="VACUOLAR PROTEIN SORTING VPS16"/>
    <property type="match status" value="1"/>
</dbReference>
<dbReference type="Gene3D" id="2.130.10.10">
    <property type="entry name" value="YVTN repeat-like/Quinoprotein amine dehydrogenase"/>
    <property type="match status" value="1"/>
</dbReference>
<dbReference type="InterPro" id="IPR038132">
    <property type="entry name" value="Vps16_C_sf"/>
</dbReference>
<evidence type="ECO:0000259" key="4">
    <source>
        <dbReference type="Pfam" id="PF04841"/>
    </source>
</evidence>
<dbReference type="GO" id="GO:0005765">
    <property type="term" value="C:lysosomal membrane"/>
    <property type="evidence" value="ECO:0007669"/>
    <property type="project" value="TreeGrafter"/>
</dbReference>
<gene>
    <name evidence="5" type="ORF">C2E20_4629</name>
</gene>
<evidence type="ECO:0000256" key="2">
    <source>
        <dbReference type="PIRNR" id="PIRNR007949"/>
    </source>
</evidence>
<dbReference type="Gene3D" id="1.10.150.780">
    <property type="entry name" value="Vps16, C-terminal region"/>
    <property type="match status" value="1"/>
</dbReference>
<feature type="domain" description="Vps16 C-terminal" evidence="3">
    <location>
        <begin position="673"/>
        <end position="895"/>
    </location>
</feature>
<keyword evidence="2" id="KW-0926">Vacuole</keyword>
<dbReference type="AlphaFoldDB" id="A0A2P6VCS8"/>
<dbReference type="Proteomes" id="UP000239649">
    <property type="component" value="Unassembled WGS sequence"/>
</dbReference>
<feature type="domain" description="Vps16 C-terminal" evidence="3">
    <location>
        <begin position="579"/>
        <end position="652"/>
    </location>
</feature>
<sequence length="946" mass="100099">MMEVDEALDELEEWQLVGDAYYSRRQLYSLDWAGGGGGGSGGAFNLAFMRIFPAAAGGPVAALRDDTKLVLYVGAASRPDIQILTAAGASLARVLWEPRARVLAAGWLSDETLLVVDDEAQVHMFNVRGERLLPRFSLGTEVEEAGVETATIYRDGLAVLTPEGHLWAIPDVHEPRLQRLADPAPGLAAGGATGSAVSCMAVVPPALSPSGALEVIVAVEDTVKVVDANEALPTPVFEGPILRMAVSPCGKYVAGYAQDAIIHVWTSDLSDVVTHVGLSETEVDIVDSLGADAVPDTLPDQLAWCGSDGVLLFWEGVGTLLVTLEGSWRWWSMGGGGPVAFVTEVDGVRVLTSEAHLLLRRVPPAAVRVLEMGSTAPGALLYDARRLFDAQDARATGELLDIVRSGELAGAVDDCLAASAAELDTLKQAALLKAACYGRAFQALAAGGGSSNGGGGHDGFASADTGGSVTFCGIACDARRRAYEVARRLRVLNALRDPAVAMPLTMLQLAADGLPAVVSRLVGRRHYLLAMRICQALGLSADQVLVRWACDKVSSAAASLPDEELLEALQAKLAGQWGVQYAAVAAHAASQGRQRLAALLLDHERCAAEQVPLLLELGEDERALSKAVESGDSDLVFRVVHAMWRRLERSTATAMAVGGTTRPGSVAGASQERFWQAVARKPAALAFFAKYYRQQDPQLLLELYEAMGQQEAAAELHLQAALEAAAGGGAEAGVQRQLAAARDAYSRATDTQTGKDHKWEAASVQGLAKLREHQLELQSSSRREGFVGLSLADTIKQCLRLGLKDPAAKLAREFKMPDRQFLLLSAGVLAAAHDWPALQHMAGRIDRKSGLGMEHFIAAARAHGAPPEVLRWFIDRMTGDNALQRKAQFYSELGMPAQARLLLEQAEAQGAGGAGGVLGTLRGAMGGTVGSLVSRMQQQSSGGAIR</sequence>
<dbReference type="InterPro" id="IPR016534">
    <property type="entry name" value="VPS16"/>
</dbReference>
<keyword evidence="6" id="KW-1185">Reference proteome</keyword>
<dbReference type="GO" id="GO:0005768">
    <property type="term" value="C:endosome"/>
    <property type="evidence" value="ECO:0007669"/>
    <property type="project" value="TreeGrafter"/>
</dbReference>
<evidence type="ECO:0000259" key="3">
    <source>
        <dbReference type="Pfam" id="PF04840"/>
    </source>
</evidence>
<protein>
    <recommendedName>
        <fullName evidence="2">Protein VACUOLELESS1</fullName>
    </recommendedName>
</protein>
<accession>A0A2P6VCS8</accession>
<comment type="function">
    <text evidence="2">Required for vacuole biogenesis and vacuole enlargment in dividing and expanding cells. Involved in the docking or fusion of prevacuolar vesicles.</text>
</comment>
<dbReference type="GO" id="GO:0006886">
    <property type="term" value="P:intracellular protein transport"/>
    <property type="evidence" value="ECO:0007669"/>
    <property type="project" value="InterPro"/>
</dbReference>
<dbReference type="STRING" id="554055.A0A2P6VCS8"/>
<comment type="similarity">
    <text evidence="1 2">Belongs to the VPS16 family.</text>
</comment>
<dbReference type="InterPro" id="IPR006925">
    <property type="entry name" value="Vps16_C"/>
</dbReference>